<keyword evidence="5" id="KW-0732">Signal</keyword>
<keyword evidence="4" id="KW-1133">Transmembrane helix</keyword>
<dbReference type="PANTHER" id="PTHR48043">
    <property type="entry name" value="EG:EG0003.4 PROTEIN-RELATED"/>
    <property type="match status" value="1"/>
</dbReference>
<evidence type="ECO:0000256" key="5">
    <source>
        <dbReference type="SAM" id="SignalP"/>
    </source>
</evidence>
<proteinExistence type="inferred from homology"/>
<dbReference type="VEuPathDB" id="VectorBase:AFUN2_005888"/>
<evidence type="ECO:0000256" key="3">
    <source>
        <dbReference type="ARBA" id="ARBA00022679"/>
    </source>
</evidence>
<evidence type="ECO:0000313" key="6">
    <source>
        <dbReference type="EnsemblMetazoa" id="AFUN005786-PA"/>
    </source>
</evidence>
<feature type="chain" id="PRO_5008873758" description="UDP-glucuronosyltransferase" evidence="5">
    <location>
        <begin position="24"/>
        <end position="514"/>
    </location>
</feature>
<accession>A0A182RHS4</accession>
<keyword evidence="2" id="KW-0328">Glycosyltransferase</keyword>
<evidence type="ECO:0000256" key="4">
    <source>
        <dbReference type="SAM" id="Phobius"/>
    </source>
</evidence>
<dbReference type="STRING" id="62324.A0A182RHS4"/>
<dbReference type="InterPro" id="IPR050271">
    <property type="entry name" value="UDP-glycosyltransferase"/>
</dbReference>
<dbReference type="Gene3D" id="3.40.50.2000">
    <property type="entry name" value="Glycogen Phosphorylase B"/>
    <property type="match status" value="2"/>
</dbReference>
<dbReference type="EnsemblMetazoa" id="AFUN005786-RA">
    <property type="protein sequence ID" value="AFUN005786-PA"/>
    <property type="gene ID" value="AFUN005786"/>
</dbReference>
<dbReference type="InterPro" id="IPR002213">
    <property type="entry name" value="UDP_glucos_trans"/>
</dbReference>
<evidence type="ECO:0008006" key="7">
    <source>
        <dbReference type="Google" id="ProtNLM"/>
    </source>
</evidence>
<dbReference type="FunFam" id="3.40.50.2000:FF:000050">
    <property type="entry name" value="UDP-glucuronosyltransferase"/>
    <property type="match status" value="1"/>
</dbReference>
<keyword evidence="4" id="KW-0472">Membrane</keyword>
<reference evidence="6" key="1">
    <citation type="submission" date="2020-05" db="UniProtKB">
        <authorList>
            <consortium name="EnsemblMetazoa"/>
        </authorList>
    </citation>
    <scope>IDENTIFICATION</scope>
    <source>
        <strain evidence="6">FUMOZ</strain>
    </source>
</reference>
<evidence type="ECO:0000256" key="2">
    <source>
        <dbReference type="ARBA" id="ARBA00022676"/>
    </source>
</evidence>
<dbReference type="SUPFAM" id="SSF53756">
    <property type="entry name" value="UDP-Glycosyltransferase/glycogen phosphorylase"/>
    <property type="match status" value="1"/>
</dbReference>
<feature type="signal peptide" evidence="5">
    <location>
        <begin position="1"/>
        <end position="23"/>
    </location>
</feature>
<dbReference type="PANTHER" id="PTHR48043:SF159">
    <property type="entry name" value="EG:EG0003.4 PROTEIN-RELATED"/>
    <property type="match status" value="1"/>
</dbReference>
<organism evidence="6">
    <name type="scientific">Anopheles funestus</name>
    <name type="common">African malaria mosquito</name>
    <dbReference type="NCBI Taxonomy" id="62324"/>
    <lineage>
        <taxon>Eukaryota</taxon>
        <taxon>Metazoa</taxon>
        <taxon>Ecdysozoa</taxon>
        <taxon>Arthropoda</taxon>
        <taxon>Hexapoda</taxon>
        <taxon>Insecta</taxon>
        <taxon>Pterygota</taxon>
        <taxon>Neoptera</taxon>
        <taxon>Endopterygota</taxon>
        <taxon>Diptera</taxon>
        <taxon>Nematocera</taxon>
        <taxon>Culicoidea</taxon>
        <taxon>Culicidae</taxon>
        <taxon>Anophelinae</taxon>
        <taxon>Anopheles</taxon>
    </lineage>
</organism>
<dbReference type="AlphaFoldDB" id="A0A182RHS4"/>
<name>A0A182RHS4_ANOFN</name>
<dbReference type="GO" id="GO:0008194">
    <property type="term" value="F:UDP-glycosyltransferase activity"/>
    <property type="evidence" value="ECO:0007669"/>
    <property type="project" value="InterPro"/>
</dbReference>
<protein>
    <recommendedName>
        <fullName evidence="7">UDP-glucuronosyltransferase</fullName>
    </recommendedName>
</protein>
<keyword evidence="4" id="KW-0812">Transmembrane</keyword>
<comment type="similarity">
    <text evidence="1">Belongs to the UDP-glycosyltransferase family.</text>
</comment>
<evidence type="ECO:0000256" key="1">
    <source>
        <dbReference type="ARBA" id="ARBA00009995"/>
    </source>
</evidence>
<dbReference type="Pfam" id="PF00201">
    <property type="entry name" value="UDPGT"/>
    <property type="match status" value="1"/>
</dbReference>
<sequence>MKITQGVAVAWAVLCCCYAQLEAYRILCIFPSSGRSHVLVGQALLKGLAERGHDVTMVSPYKLSKSVPNYREIVIQKVDLGQMTKDFLQKNEGNSMASLVYLFQSQMRTAEMALEDAKVLALKHEHFDLVIVGYFVADFVLGLGPHFNAPTVVLFSAGMTKPTADFVGNPRAIAAVPHLMLGGKGTMDFFGRVKNFLFAGVENVLCAVSEYVQTSYYEHHFPPDRYPTFQEVRRNVSLVLLNTHFSQSTPRPYLPNIVEVGGLQIKAKPDPLPEDIREWLDEAEHGVVYFCLGSNLKSADLPQAKLDAILRTFGHLKQRVLWKWESNRIPNAPPNVLSKAWLPQDDVLAHRNIKLFISHGGLGGMAEAKYHGVPVLGIPIFAEQFQNIQSMVEEGVAMRLDYQELDEQSFSDAVNIMLREHKFVERAKAVSILYRDRPQSAMDLACYWVEYIARHRGAPQLHYPGADMNFFQRESLDVLAFLIVVLYAITKMSKLVIRLAYRKVFKFSRKIKEQ</sequence>
<dbReference type="VEuPathDB" id="VectorBase:AFUN005786"/>
<dbReference type="CDD" id="cd03784">
    <property type="entry name" value="GT1_Gtf-like"/>
    <property type="match status" value="1"/>
</dbReference>
<keyword evidence="3" id="KW-0808">Transferase</keyword>
<feature type="transmembrane region" description="Helical" evidence="4">
    <location>
        <begin position="478"/>
        <end position="501"/>
    </location>
</feature>